<feature type="transmembrane region" description="Helical" evidence="8">
    <location>
        <begin position="1338"/>
        <end position="1363"/>
    </location>
</feature>
<evidence type="ECO:0000256" key="4">
    <source>
        <dbReference type="ARBA" id="ARBA00022989"/>
    </source>
</evidence>
<dbReference type="EMBL" id="VFQX01000036">
    <property type="protein sequence ID" value="KAF0976853.1"/>
    <property type="molecule type" value="Genomic_DNA"/>
</dbReference>
<feature type="transmembrane region" description="Helical" evidence="8">
    <location>
        <begin position="1290"/>
        <end position="1312"/>
    </location>
</feature>
<protein>
    <recommendedName>
        <fullName evidence="9">ABC3 transporter permease C-terminal domain-containing protein</fullName>
    </recommendedName>
</protein>
<comment type="subcellular location">
    <subcellularLocation>
        <location evidence="1">Cell membrane</location>
        <topology evidence="1">Multi-pass membrane protein</topology>
    </subcellularLocation>
</comment>
<dbReference type="InterPro" id="IPR003838">
    <property type="entry name" value="ABC3_permease_C"/>
</dbReference>
<feature type="compositionally biased region" description="Polar residues" evidence="7">
    <location>
        <begin position="1"/>
        <end position="31"/>
    </location>
</feature>
<feature type="compositionally biased region" description="Basic and acidic residues" evidence="7">
    <location>
        <begin position="114"/>
        <end position="124"/>
    </location>
</feature>
<evidence type="ECO:0000313" key="10">
    <source>
        <dbReference type="EMBL" id="KAF0976853.1"/>
    </source>
</evidence>
<feature type="transmembrane region" description="Helical" evidence="8">
    <location>
        <begin position="764"/>
        <end position="791"/>
    </location>
</feature>
<feature type="coiled-coil region" evidence="6">
    <location>
        <begin position="202"/>
        <end position="229"/>
    </location>
</feature>
<feature type="transmembrane region" description="Helical" evidence="8">
    <location>
        <begin position="863"/>
        <end position="883"/>
    </location>
</feature>
<feature type="transmembrane region" description="Helical" evidence="8">
    <location>
        <begin position="1383"/>
        <end position="1409"/>
    </location>
</feature>
<evidence type="ECO:0000256" key="1">
    <source>
        <dbReference type="ARBA" id="ARBA00004651"/>
    </source>
</evidence>
<keyword evidence="5 8" id="KW-0472">Membrane</keyword>
<keyword evidence="6" id="KW-0175">Coiled coil</keyword>
<dbReference type="VEuPathDB" id="AmoebaDB:NF0042200"/>
<dbReference type="PANTHER" id="PTHR32522">
    <property type="match status" value="1"/>
</dbReference>
<keyword evidence="3 8" id="KW-0812">Transmembrane</keyword>
<dbReference type="VEuPathDB" id="AmoebaDB:NfTy_068790"/>
<reference evidence="10 11" key="1">
    <citation type="journal article" date="2019" name="Sci. Rep.">
        <title>Nanopore sequencing improves the draft genome of the human pathogenic amoeba Naegleria fowleri.</title>
        <authorList>
            <person name="Liechti N."/>
            <person name="Schurch N."/>
            <person name="Bruggmann R."/>
            <person name="Wittwer M."/>
        </authorList>
    </citation>
    <scope>NUCLEOTIDE SEQUENCE [LARGE SCALE GENOMIC DNA]</scope>
    <source>
        <strain evidence="10 11">ATCC 30894</strain>
    </source>
</reference>
<feature type="transmembrane region" description="Helical" evidence="8">
    <location>
        <begin position="951"/>
        <end position="973"/>
    </location>
</feature>
<comment type="caution">
    <text evidence="10">The sequence shown here is derived from an EMBL/GenBank/DDBJ whole genome shotgun (WGS) entry which is preliminary data.</text>
</comment>
<dbReference type="OrthoDB" id="2126250at2759"/>
<evidence type="ECO:0000256" key="5">
    <source>
        <dbReference type="ARBA" id="ARBA00023136"/>
    </source>
</evidence>
<keyword evidence="4 8" id="KW-1133">Transmembrane helix</keyword>
<dbReference type="VEuPathDB" id="AmoebaDB:NF0042210"/>
<sequence length="1422" mass="160497">MTPNNNNKFRVNSGAMNDNNPSITTTTTAQPQDHHDSSNTITTTTTTSSSSTSSPIIYSSNPYDGGVTATTTTTTTTPNIATRINNHNDDEAFIELEEYSLPSRPSTHCVGGEEEYHHNDHDVPLDSSTLSTPLRLDDDDGAVPNLASTTQLDDSSQLYMMNTKGNSSKNSAATTTTTTRSSNTSSSSSSTSSHHHDVVTLTKEEYELLKQLERENEELRKMIHSNNNNTFTKEPLVSSENAVKKPSIIQSCSTTTTTTNTTSTTHSNNNMESNTIIPNTITTTLTYRSHVKNATNHDEDMNDEREVMMANKYFNIPSNNDHPSTISFTPLHHASNMTMDTTEQHKNHSSTTEQHKKHSSSHHSIHESWSVQQFKKLIISLIFLYWTYLSHNFREIRKRKLAYLLGVGSCVVVVFVVCVSLTVLQQVPIIFLRLAENNKFEADMVITPSNAISSTTAFNLTAMEENIIRATGQEDYTLKYSYHSPRIELSSLNIYSSSSCKTENSNNGLSLPSYIDSFDDMDKISWFYNGIVNSSTNTCRKSSSFCVPKFCTQVVKSNLYILDLERERRMEFGRSFSYPLLSKNEAYVSSVMASNLNLKVGDTFIIQLNTREVLNGPFREAQVISDPSNSTLVDKILKFNSFFSFRVKDILPHNFRKMEYTVKDFIFIEYKYFLHSIAPYLNPNQYSKESLMNLTRVNMDHYAKTIYWNLAPSRIQKYNLQQYTDVRALVVNFASSLSYYIGFDQISQSYPVLQFLNSLRFVSLFLSLIINVIITILTLLSTVLIYSLLMINVENRTFEMGVLRMIGMHRKGLIQLIIIQAFLYSIPGLVLGLVLGGASYVGVSYLLGHFFDTSLSKLLDPTGVGVSIALGFVIPILASLLPIRSALSQNLHDSLDTERSKTKSIEYSIERNSETSVSPTLIAVPLLAIIAGFCVYYFFPSALLTLNLNILLSMFFAVLLGMLLGLVVLALNLENILETILTHLLLFWENVALRQLILKNLVTHRMRNRKTTIMYAMSLGFVIFVSIAFNLQLANFKYISLQDYGTRLIVTDNNSLEISTYLAQLEWYLMNYHRQVVKEVSFMSYPLTYSTMYSKNEISTMGGYQAYTQTIRCVPPNFFQIANPYFLITDMTSHENSLSEQLYTISGSQRMLIGTAYKQLLSLKNLEHMFVVKFTTPTDQFPIYNYTLMKPMAFVSSSPVFLFSAFPSSTSQPAVVSCTTYMRMSNRTFNSMMDVPIERLFIDVYSNATEQQVKAFKDDFSSYIRLLSISLKDVNDEMDTINVALDATNFLLLFVTVLSMIMCFFSLVSSLYTNIQEQTKEIAILRAIGCKKFFVTRLYVYEALILVLTASLIGIVIGFVIGFTMSIQSNLFTELPVSVYVPWQLILIVVGLAFISAFLSAFFPVTSLLRNGIVTLLKRMVT</sequence>
<feature type="compositionally biased region" description="Low complexity" evidence="7">
    <location>
        <begin position="166"/>
        <end position="192"/>
    </location>
</feature>
<keyword evidence="2" id="KW-1003">Cell membrane</keyword>
<dbReference type="Pfam" id="PF02687">
    <property type="entry name" value="FtsX"/>
    <property type="match status" value="2"/>
</dbReference>
<dbReference type="RefSeq" id="XP_044561566.1">
    <property type="nucleotide sequence ID" value="XM_044707531.1"/>
</dbReference>
<evidence type="ECO:0000256" key="8">
    <source>
        <dbReference type="SAM" id="Phobius"/>
    </source>
</evidence>
<name>A0A6A5BG73_NAEFO</name>
<dbReference type="PANTHER" id="PTHR32522:SF3">
    <property type="entry name" value="ABC3 TRANSPORTER PERMEASE PROTEIN DOMAIN-CONTAINING PROTEIN"/>
    <property type="match status" value="1"/>
</dbReference>
<feature type="region of interest" description="Disordered" evidence="7">
    <location>
        <begin position="254"/>
        <end position="275"/>
    </location>
</feature>
<evidence type="ECO:0000256" key="6">
    <source>
        <dbReference type="SAM" id="Coils"/>
    </source>
</evidence>
<dbReference type="GO" id="GO:0005886">
    <property type="term" value="C:plasma membrane"/>
    <property type="evidence" value="ECO:0007669"/>
    <property type="project" value="UniProtKB-SubCell"/>
</dbReference>
<feature type="region of interest" description="Disordered" evidence="7">
    <location>
        <begin position="1"/>
        <end position="59"/>
    </location>
</feature>
<evidence type="ECO:0000256" key="3">
    <source>
        <dbReference type="ARBA" id="ARBA00022692"/>
    </source>
</evidence>
<feature type="transmembrane region" description="Helical" evidence="8">
    <location>
        <begin position="1013"/>
        <end position="1033"/>
    </location>
</feature>
<dbReference type="VEuPathDB" id="AmoebaDB:FDP41_004148"/>
<proteinExistence type="predicted"/>
<dbReference type="OMA" id="NDEMDTI"/>
<dbReference type="GeneID" id="68111366"/>
<feature type="transmembrane region" description="Helical" evidence="8">
    <location>
        <begin position="921"/>
        <end position="939"/>
    </location>
</feature>
<feature type="domain" description="ABC3 transporter permease C-terminal" evidence="9">
    <location>
        <begin position="771"/>
        <end position="890"/>
    </location>
</feature>
<feature type="region of interest" description="Disordered" evidence="7">
    <location>
        <begin position="104"/>
        <end position="199"/>
    </location>
</feature>
<evidence type="ECO:0000259" key="9">
    <source>
        <dbReference type="Pfam" id="PF02687"/>
    </source>
</evidence>
<feature type="domain" description="ABC3 transporter permease C-terminal" evidence="9">
    <location>
        <begin position="1294"/>
        <end position="1410"/>
    </location>
</feature>
<keyword evidence="11" id="KW-1185">Reference proteome</keyword>
<feature type="compositionally biased region" description="Polar residues" evidence="7">
    <location>
        <begin position="146"/>
        <end position="165"/>
    </location>
</feature>
<evidence type="ECO:0000313" key="11">
    <source>
        <dbReference type="Proteomes" id="UP000444721"/>
    </source>
</evidence>
<gene>
    <name evidence="10" type="ORF">FDP41_004148</name>
</gene>
<accession>A0A6A5BG73</accession>
<feature type="region of interest" description="Disordered" evidence="7">
    <location>
        <begin position="343"/>
        <end position="362"/>
    </location>
</feature>
<dbReference type="Proteomes" id="UP000444721">
    <property type="component" value="Unassembled WGS sequence"/>
</dbReference>
<feature type="transmembrane region" description="Helical" evidence="8">
    <location>
        <begin position="401"/>
        <end position="424"/>
    </location>
</feature>
<evidence type="ECO:0000256" key="2">
    <source>
        <dbReference type="ARBA" id="ARBA00022475"/>
    </source>
</evidence>
<feature type="compositionally biased region" description="Low complexity" evidence="7">
    <location>
        <begin position="38"/>
        <end position="59"/>
    </location>
</feature>
<evidence type="ECO:0000256" key="7">
    <source>
        <dbReference type="SAM" id="MobiDB-lite"/>
    </source>
</evidence>
<feature type="transmembrane region" description="Helical" evidence="8">
    <location>
        <begin position="812"/>
        <end position="843"/>
    </location>
</feature>
<organism evidence="10 11">
    <name type="scientific">Naegleria fowleri</name>
    <name type="common">Brain eating amoeba</name>
    <dbReference type="NCBI Taxonomy" id="5763"/>
    <lineage>
        <taxon>Eukaryota</taxon>
        <taxon>Discoba</taxon>
        <taxon>Heterolobosea</taxon>
        <taxon>Tetramitia</taxon>
        <taxon>Eutetramitia</taxon>
        <taxon>Vahlkampfiidae</taxon>
        <taxon>Naegleria</taxon>
    </lineage>
</organism>